<dbReference type="Gene3D" id="3.90.1590.10">
    <property type="entry name" value="glutathione-dependent formaldehyde- activating enzyme (gfa)"/>
    <property type="match status" value="1"/>
</dbReference>
<evidence type="ECO:0000256" key="2">
    <source>
        <dbReference type="ARBA" id="ARBA00022723"/>
    </source>
</evidence>
<dbReference type="PROSITE" id="PS51891">
    <property type="entry name" value="CENP_V_GFA"/>
    <property type="match status" value="1"/>
</dbReference>
<protein>
    <submittedName>
        <fullName evidence="6">Aldehyde-activating protein</fullName>
    </submittedName>
</protein>
<dbReference type="OrthoDB" id="9807246at2"/>
<reference evidence="6 7" key="1">
    <citation type="submission" date="2014-01" db="EMBL/GenBank/DDBJ databases">
        <title>Genome sequence determination for a cystic fibrosis isolate, Inquilinus limosus.</title>
        <authorList>
            <person name="Pino M."/>
            <person name="Di Conza J."/>
            <person name="Gutkind G."/>
        </authorList>
    </citation>
    <scope>NUCLEOTIDE SEQUENCE [LARGE SCALE GENOMIC DNA]</scope>
    <source>
        <strain evidence="6 7">MP06</strain>
    </source>
</reference>
<evidence type="ECO:0000313" key="6">
    <source>
        <dbReference type="EMBL" id="KGM34743.1"/>
    </source>
</evidence>
<dbReference type="AlphaFoldDB" id="A0A0A0DA28"/>
<evidence type="ECO:0000256" key="3">
    <source>
        <dbReference type="ARBA" id="ARBA00022833"/>
    </source>
</evidence>
<dbReference type="GO" id="GO:0046872">
    <property type="term" value="F:metal ion binding"/>
    <property type="evidence" value="ECO:0007669"/>
    <property type="project" value="UniProtKB-KW"/>
</dbReference>
<accession>A0A0A0DA28</accession>
<evidence type="ECO:0000313" key="7">
    <source>
        <dbReference type="Proteomes" id="UP000029995"/>
    </source>
</evidence>
<dbReference type="EMBL" id="JANX01000072">
    <property type="protein sequence ID" value="KGM34743.1"/>
    <property type="molecule type" value="Genomic_DNA"/>
</dbReference>
<comment type="similarity">
    <text evidence="1">Belongs to the Gfa family.</text>
</comment>
<sequence>MTAQRHGGCLCGRVRYSVTGDPLRVGLCHCTDCRRSSGSAFTFYAIWPRAAFSGEGETSSHKGRDFCPACGSRLYSLTDTEAEIMLGTLDEAPTDQVPQYELWTPRREPWLHALPGADQFPGDR</sequence>
<evidence type="ECO:0000256" key="4">
    <source>
        <dbReference type="ARBA" id="ARBA00023239"/>
    </source>
</evidence>
<feature type="domain" description="CENP-V/GFA" evidence="5">
    <location>
        <begin position="5"/>
        <end position="111"/>
    </location>
</feature>
<dbReference type="PANTHER" id="PTHR33337:SF40">
    <property type="entry name" value="CENP-V_GFA DOMAIN-CONTAINING PROTEIN-RELATED"/>
    <property type="match status" value="1"/>
</dbReference>
<gene>
    <name evidence="6" type="ORF">P409_08575</name>
</gene>
<dbReference type="InterPro" id="IPR006913">
    <property type="entry name" value="CENP-V/GFA"/>
</dbReference>
<dbReference type="PANTHER" id="PTHR33337">
    <property type="entry name" value="GFA DOMAIN-CONTAINING PROTEIN"/>
    <property type="match status" value="1"/>
</dbReference>
<dbReference type="Pfam" id="PF04828">
    <property type="entry name" value="GFA"/>
    <property type="match status" value="1"/>
</dbReference>
<name>A0A0A0DA28_9PROT</name>
<keyword evidence="4" id="KW-0456">Lyase</keyword>
<dbReference type="InterPro" id="IPR011057">
    <property type="entry name" value="Mss4-like_sf"/>
</dbReference>
<dbReference type="SUPFAM" id="SSF51316">
    <property type="entry name" value="Mss4-like"/>
    <property type="match status" value="1"/>
</dbReference>
<comment type="caution">
    <text evidence="6">The sequence shown here is derived from an EMBL/GenBank/DDBJ whole genome shotgun (WGS) entry which is preliminary data.</text>
</comment>
<evidence type="ECO:0000259" key="5">
    <source>
        <dbReference type="PROSITE" id="PS51891"/>
    </source>
</evidence>
<dbReference type="RefSeq" id="WP_034834321.1">
    <property type="nucleotide sequence ID" value="NZ_JANX01000072.1"/>
</dbReference>
<keyword evidence="2" id="KW-0479">Metal-binding</keyword>
<dbReference type="GO" id="GO:0016846">
    <property type="term" value="F:carbon-sulfur lyase activity"/>
    <property type="evidence" value="ECO:0007669"/>
    <property type="project" value="InterPro"/>
</dbReference>
<proteinExistence type="inferred from homology"/>
<evidence type="ECO:0000256" key="1">
    <source>
        <dbReference type="ARBA" id="ARBA00005495"/>
    </source>
</evidence>
<organism evidence="6 7">
    <name type="scientific">Inquilinus limosus MP06</name>
    <dbReference type="NCBI Taxonomy" id="1398085"/>
    <lineage>
        <taxon>Bacteria</taxon>
        <taxon>Pseudomonadati</taxon>
        <taxon>Pseudomonadota</taxon>
        <taxon>Alphaproteobacteria</taxon>
        <taxon>Rhodospirillales</taxon>
        <taxon>Rhodospirillaceae</taxon>
        <taxon>Inquilinus</taxon>
    </lineage>
</organism>
<keyword evidence="3" id="KW-0862">Zinc</keyword>
<dbReference type="Proteomes" id="UP000029995">
    <property type="component" value="Unassembled WGS sequence"/>
</dbReference>